<evidence type="ECO:0000256" key="3">
    <source>
        <dbReference type="ARBA" id="ARBA00004563"/>
    </source>
</evidence>
<keyword evidence="16 24" id="KW-0472">Membrane</keyword>
<keyword evidence="19" id="KW-1038">Host endoplasmic reticulum</keyword>
<keyword evidence="14" id="KW-1043">Host membrane</keyword>
<keyword evidence="17" id="KW-1015">Disulfide bond</keyword>
<organism evidence="29 31">
    <name type="scientific">Armero virus</name>
    <dbReference type="NCBI Taxonomy" id="1006584"/>
    <lineage>
        <taxon>Viruses</taxon>
        <taxon>Riboviria</taxon>
        <taxon>Orthornavirae</taxon>
        <taxon>Negarnaviricota</taxon>
        <taxon>Polyploviricotina</taxon>
        <taxon>Bunyaviricetes</taxon>
        <taxon>Hareavirales</taxon>
        <taxon>Phenuiviridae</taxon>
        <taxon>Phlebovirus</taxon>
        <taxon>Phlebovirus aguacateense</taxon>
    </lineage>
</organism>
<evidence type="ECO:0000259" key="26">
    <source>
        <dbReference type="Pfam" id="PF07245"/>
    </source>
</evidence>
<evidence type="ECO:0000256" key="14">
    <source>
        <dbReference type="ARBA" id="ARBA00022870"/>
    </source>
</evidence>
<reference evidence="29 31" key="1">
    <citation type="journal article" date="2011" name="J. Gen. Virol.">
        <title>Aguacate virus, a new antigenic complex of the genus Phlebovirus (family Bunyaviridae).</title>
        <authorList>
            <person name="Palacios G."/>
            <person name="Travassos da Rosa A."/>
            <person name="Savji N."/>
            <person name="Sze W."/>
            <person name="Wick I."/>
            <person name="Guzman H."/>
            <person name="Hutchison S."/>
            <person name="Tesh R."/>
            <person name="Lipkin W.I."/>
        </authorList>
    </citation>
    <scope>NUCLEOTIDE SEQUENCE [LARGE SCALE GENOMIC DNA]</scope>
    <source>
        <strain evidence="30">Co Ar 170396</strain>
        <strain evidence="29">Co Ar 171096</strain>
    </source>
</reference>
<keyword evidence="23" id="KW-0175">Coiled coil</keyword>
<evidence type="ECO:0000256" key="5">
    <source>
        <dbReference type="ARBA" id="ARBA00022506"/>
    </source>
</evidence>
<keyword evidence="7" id="KW-0945">Host-virus interaction</keyword>
<dbReference type="Proteomes" id="UP000162001">
    <property type="component" value="Genome"/>
</dbReference>
<dbReference type="Gene3D" id="2.60.40.3770">
    <property type="match status" value="1"/>
</dbReference>
<evidence type="ECO:0000313" key="31">
    <source>
        <dbReference type="Proteomes" id="UP000162001"/>
    </source>
</evidence>
<keyword evidence="20" id="KW-1160">Virus entry into host cell</keyword>
<evidence type="ECO:0000259" key="25">
    <source>
        <dbReference type="Pfam" id="PF07243"/>
    </source>
</evidence>
<keyword evidence="18" id="KW-0325">Glycoprotein</keyword>
<keyword evidence="12" id="KW-1040">Host Golgi apparatus</keyword>
<evidence type="ECO:0000313" key="30">
    <source>
        <dbReference type="EMBL" id="AEB70985.1"/>
    </source>
</evidence>
<dbReference type="GO" id="GO:0019062">
    <property type="term" value="P:virion attachment to host cell"/>
    <property type="evidence" value="ECO:0007669"/>
    <property type="project" value="UniProtKB-KW"/>
</dbReference>
<evidence type="ECO:0000256" key="12">
    <source>
        <dbReference type="ARBA" id="ARBA00022812"/>
    </source>
</evidence>
<dbReference type="GO" id="GO:0046718">
    <property type="term" value="P:symbiont entry into host cell"/>
    <property type="evidence" value="ECO:0007669"/>
    <property type="project" value="UniProtKB-KW"/>
</dbReference>
<evidence type="ECO:0000256" key="15">
    <source>
        <dbReference type="ARBA" id="ARBA00022989"/>
    </source>
</evidence>
<dbReference type="InterPro" id="IPR043603">
    <property type="entry name" value="Phlebo_G2_C"/>
</dbReference>
<feature type="transmembrane region" description="Helical" evidence="24">
    <location>
        <begin position="789"/>
        <end position="811"/>
    </location>
</feature>
<feature type="coiled-coil region" evidence="23">
    <location>
        <begin position="162"/>
        <end position="245"/>
    </location>
</feature>
<evidence type="ECO:0000256" key="21">
    <source>
        <dbReference type="ARBA" id="ARBA00031199"/>
    </source>
</evidence>
<protein>
    <recommendedName>
        <fullName evidence="4">Envelopment polyprotein</fullName>
    </recommendedName>
    <alternativeName>
        <fullName evidence="21">M polyprotein</fullName>
    </alternativeName>
</protein>
<feature type="transmembrane region" description="Helical" evidence="24">
    <location>
        <begin position="1273"/>
        <end position="1294"/>
    </location>
</feature>
<dbReference type="EMBL" id="HM566141">
    <property type="protein sequence ID" value="AEB70973.1"/>
    <property type="molecule type" value="Genomic_RNA"/>
</dbReference>
<evidence type="ECO:0000256" key="19">
    <source>
        <dbReference type="ARBA" id="ARBA00023184"/>
    </source>
</evidence>
<evidence type="ECO:0000259" key="28">
    <source>
        <dbReference type="Pfam" id="PF19019"/>
    </source>
</evidence>
<name>F4ZCK5_9VIRU</name>
<keyword evidence="15 24" id="KW-1133">Transmembrane helix</keyword>
<evidence type="ECO:0000256" key="20">
    <source>
        <dbReference type="ARBA" id="ARBA00023296"/>
    </source>
</evidence>
<keyword evidence="6" id="KW-1170">Fusion of virus membrane with host endosomal membrane</keyword>
<dbReference type="GO" id="GO:0044178">
    <property type="term" value="C:host cell Golgi membrane"/>
    <property type="evidence" value="ECO:0007669"/>
    <property type="project" value="UniProtKB-SubCell"/>
</dbReference>
<dbReference type="InterPro" id="IPR010826">
    <property type="entry name" value="Phlebovirus_G1"/>
</dbReference>
<accession>F4ZCK5</accession>
<dbReference type="GO" id="GO:0044167">
    <property type="term" value="C:host cell endoplasmic reticulum membrane"/>
    <property type="evidence" value="ECO:0007669"/>
    <property type="project" value="UniProtKB-SubCell"/>
</dbReference>
<evidence type="ECO:0000256" key="22">
    <source>
        <dbReference type="ARBA" id="ARBA00033745"/>
    </source>
</evidence>
<feature type="domain" description="Phlebovirus glycoprotein G1" evidence="25">
    <location>
        <begin position="287"/>
        <end position="784"/>
    </location>
</feature>
<evidence type="ECO:0000256" key="17">
    <source>
        <dbReference type="ARBA" id="ARBA00023157"/>
    </source>
</evidence>
<evidence type="ECO:0000256" key="2">
    <source>
        <dbReference type="ARBA" id="ARBA00004482"/>
    </source>
</evidence>
<dbReference type="EMBL" id="HQ661806">
    <property type="protein sequence ID" value="AEB70985.1"/>
    <property type="molecule type" value="Genomic_RNA"/>
</dbReference>
<evidence type="ECO:0000256" key="10">
    <source>
        <dbReference type="ARBA" id="ARBA00022729"/>
    </source>
</evidence>
<dbReference type="InterPro" id="IPR009878">
    <property type="entry name" value="Phlebovirus_G2_fusion"/>
</dbReference>
<sequence length="1309" mass="145209">MKIFQYICYISVVVSRLVLHYSTPTYSNKICFSSGSPESIVTNYWMEVMESFPAGHQKCELGDGQFSAVALDDMPKFIKAMTTSDQALRLTCISQNDSYISELTTDGDVIPGEFHSEIDCKSGSIIKELSKVNVAPAGVHARDLLLEDAETNAILQQRDQLIAELREKLRDSKVREDAALQRSKVNTELLSETKEKADKLQRRADELILHLESERAEGRISRNRSKWLEHELKDAKEDISRLRLDVGRTTTRKPKSLIGLTTTIIPLMLLMTSEATKISKVRAKCSHARNRIGSGKNVLPGVEDPTCSIINYETRCDSLESLMIEDLYPFASSHIHKQTLLEALNDNFITKDSDGICNLQSDRKADCYNKRSRMRPFCPNGFRAAHYLDDEGKLRGIHCPSGMEITEDCINCRKMKTSLTKHGSVQMQDAMCQEVQEQYSGPLPAPRGYCKIGNKEYKKCKTSHTEPRHVPFISLKGVGKVYLDGLVIRNDEESEKNSFVCYKHKGQYATNEGTEARIYEVAKLSECSNFDSSKNGKCTGDHVFCSKYRCEQDYPEVSCVVAPGSGPVLVRFAGGWVKPVCFGYENVIVDIEVPDYGMVQEEECEACVFSCDDDGIRIRTTGFKVNAVIACSSGHCSTYSQTPSTNVFFRYPGMSYSDGSKIGVHLSHDDDTISSHMVLQCEARDSCSINSCLLCSHTLINYQCHTFLSALICTLFLTSCIILAVLVIKRAFGCAKNIPSAIMGPIKWIKTLFCWIMSRLRQCFTRQVQNINAEIGWRPNNRVVPIPRYTGFMAVMLSLFCLCSACSETVLSNSKLSKCSVSEGKTVCTLNGAMVIKAGTIGTESCFVIKSPGGQKSHISLKTVSSELICREGDSFWTSDYAPKCLSSRRCYWVGECHSTNCQSWDSNTVSTEFLKFGNETRLNENKCFEQCGGVSCGCFNMNPSCLFSHASLESVSKKAIRAFSCVDWTHRITFEMMDTKGQKETFSLSDTGTKFTPWGSLSLGIDAESMTGTNSLMFLQDPLTGFALVDEELSSTPRAGFIGEVRCSSEITAVSAHKSCKWAPNLIKYRPVTDYVECSSDLINPFTLFRRGFLPQYRNGKMFTQSIDKKTVQAVSSLSIKATVRLLFEGLQVEFIDDENDCKAAQRNISGCYLCNEGSRVCLSITSKLNGSFYAESVSGLHLAIQVVAGTSDYCSYTHFDSPSVSETIRYSCGGAEKELHITGTLISVEPHDDRNPQSSGSIVVNPREASWNIISWIKGFISFFGGPLKTAAIVVGLVILALIIIVIAVVIARSGVLKSMIQKAKIL</sequence>
<dbReference type="InterPro" id="IPR009879">
    <property type="entry name" value="Phlebovirus_NSM"/>
</dbReference>
<keyword evidence="13" id="KW-0946">Virion</keyword>
<evidence type="ECO:0000256" key="9">
    <source>
        <dbReference type="ARBA" id="ARBA00022692"/>
    </source>
</evidence>
<evidence type="ECO:0000256" key="7">
    <source>
        <dbReference type="ARBA" id="ARBA00022581"/>
    </source>
</evidence>
<dbReference type="Pfam" id="PF07245">
    <property type="entry name" value="Phlebovirus_G2"/>
    <property type="match status" value="1"/>
</dbReference>
<evidence type="ECO:0000256" key="8">
    <source>
        <dbReference type="ARBA" id="ARBA00022595"/>
    </source>
</evidence>
<keyword evidence="5" id="KW-1168">Fusion of virus membrane with host membrane</keyword>
<comment type="subcellular location">
    <subcellularLocation>
        <location evidence="1">Host Golgi apparatus membrane</location>
        <topology evidence="1">Single-pass type I membrane protein</topology>
    </subcellularLocation>
    <subcellularLocation>
        <location evidence="2">Host endoplasmic reticulum membrane</location>
        <topology evidence="2">Single-pass type I membrane protein</topology>
    </subcellularLocation>
    <subcellularLocation>
        <location evidence="3">Virion membrane</location>
        <topology evidence="3">Single-pass type I membrane protein</topology>
    </subcellularLocation>
</comment>
<keyword evidence="8" id="KW-1162">Viral penetration into host cytoplasm</keyword>
<evidence type="ECO:0000256" key="24">
    <source>
        <dbReference type="SAM" id="Phobius"/>
    </source>
</evidence>
<evidence type="ECO:0000256" key="6">
    <source>
        <dbReference type="ARBA" id="ARBA00022510"/>
    </source>
</evidence>
<feature type="domain" description="Phlebovirus glycoprotein G2 fusion" evidence="26">
    <location>
        <begin position="806"/>
        <end position="1118"/>
    </location>
</feature>
<evidence type="ECO:0000313" key="29">
    <source>
        <dbReference type="EMBL" id="AEB70973.1"/>
    </source>
</evidence>
<evidence type="ECO:0000259" key="27">
    <source>
        <dbReference type="Pfam" id="PF07246"/>
    </source>
</evidence>
<evidence type="ECO:0000256" key="1">
    <source>
        <dbReference type="ARBA" id="ARBA00004244"/>
    </source>
</evidence>
<dbReference type="GO" id="GO:0055036">
    <property type="term" value="C:virion membrane"/>
    <property type="evidence" value="ECO:0007669"/>
    <property type="project" value="UniProtKB-SubCell"/>
</dbReference>
<comment type="similarity">
    <text evidence="22">Belongs to the phlebovirus envelope glycoprotein family.</text>
</comment>
<feature type="domain" description="Phlebovirus glycoprotein G2 C-terminal" evidence="28">
    <location>
        <begin position="1142"/>
        <end position="1301"/>
    </location>
</feature>
<evidence type="ECO:0000256" key="23">
    <source>
        <dbReference type="SAM" id="Coils"/>
    </source>
</evidence>
<dbReference type="Gene3D" id="2.60.98.50">
    <property type="match status" value="3"/>
</dbReference>
<gene>
    <name evidence="29" type="primary">GP</name>
</gene>
<keyword evidence="9 24" id="KW-0812">Transmembrane</keyword>
<dbReference type="Pfam" id="PF07243">
    <property type="entry name" value="Phlebovirus_G1"/>
    <property type="match status" value="1"/>
</dbReference>
<evidence type="ECO:0000256" key="4">
    <source>
        <dbReference type="ARBA" id="ARBA00015294"/>
    </source>
</evidence>
<evidence type="ECO:0000256" key="18">
    <source>
        <dbReference type="ARBA" id="ARBA00023180"/>
    </source>
</evidence>
<evidence type="ECO:0000256" key="13">
    <source>
        <dbReference type="ARBA" id="ARBA00022844"/>
    </source>
</evidence>
<dbReference type="GO" id="GO:0039654">
    <property type="term" value="P:fusion of virus membrane with host endosome membrane"/>
    <property type="evidence" value="ECO:0007669"/>
    <property type="project" value="UniProtKB-KW"/>
</dbReference>
<evidence type="ECO:0000256" key="11">
    <source>
        <dbReference type="ARBA" id="ARBA00022804"/>
    </source>
</evidence>
<feature type="domain" description="Phlebovirus nonstructural NS-M" evidence="27">
    <location>
        <begin position="12"/>
        <end position="251"/>
    </location>
</feature>
<keyword evidence="11" id="KW-1161">Viral attachment to host cell</keyword>
<evidence type="ECO:0000256" key="16">
    <source>
        <dbReference type="ARBA" id="ARBA00023136"/>
    </source>
</evidence>
<proteinExistence type="inferred from homology"/>
<dbReference type="GO" id="GO:0016020">
    <property type="term" value="C:membrane"/>
    <property type="evidence" value="ECO:0007669"/>
    <property type="project" value="InterPro"/>
</dbReference>
<keyword evidence="10" id="KW-0732">Signal</keyword>
<dbReference type="Pfam" id="PF07246">
    <property type="entry name" value="Phlebovirus_NSM"/>
    <property type="match status" value="1"/>
</dbReference>
<dbReference type="Pfam" id="PF19019">
    <property type="entry name" value="Phlebo_G2_C"/>
    <property type="match status" value="1"/>
</dbReference>
<feature type="transmembrane region" description="Helical" evidence="24">
    <location>
        <begin position="707"/>
        <end position="728"/>
    </location>
</feature>